<dbReference type="EMBL" id="KB469302">
    <property type="protein sequence ID" value="EPQ55199.1"/>
    <property type="molecule type" value="Genomic_DNA"/>
</dbReference>
<evidence type="ECO:0000313" key="2">
    <source>
        <dbReference type="Proteomes" id="UP000030669"/>
    </source>
</evidence>
<gene>
    <name evidence="1" type="ORF">GLOTRDRAFT_129488</name>
</gene>
<dbReference type="GeneID" id="19301950"/>
<dbReference type="AlphaFoldDB" id="S7RQL9"/>
<evidence type="ECO:0008006" key="3">
    <source>
        <dbReference type="Google" id="ProtNLM"/>
    </source>
</evidence>
<dbReference type="RefSeq" id="XP_007866356.1">
    <property type="nucleotide sequence ID" value="XM_007868165.1"/>
</dbReference>
<dbReference type="HOGENOM" id="CLU_874507_0_0_1"/>
<proteinExistence type="predicted"/>
<keyword evidence="2" id="KW-1185">Reference proteome</keyword>
<name>S7RQL9_GLOTA</name>
<dbReference type="KEGG" id="gtr:GLOTRDRAFT_129488"/>
<dbReference type="OrthoDB" id="2899556at2759"/>
<reference evidence="1" key="1">
    <citation type="journal article" date="2012" name="Science">
        <title>The Paleozoic origin of enzymatic lignin decomposition reconstructed from 31 fungal genomes.</title>
        <authorList>
            <person name="Floudas D."/>
            <person name="Binder M."/>
            <person name="Riley R."/>
            <person name="Barry K."/>
            <person name="Blanchette R.A."/>
            <person name="Henrissat B."/>
            <person name="Martinez A.T."/>
            <person name="Otillar R."/>
            <person name="Spatafora J.W."/>
            <person name="Yadav J.S."/>
            <person name="Aerts A."/>
            <person name="Benoit I."/>
            <person name="Boyd A."/>
            <person name="Carlson A."/>
            <person name="Copeland A."/>
            <person name="Coutinho P.M."/>
            <person name="de Vries R.P."/>
            <person name="Ferreira P."/>
            <person name="Findley K."/>
            <person name="Foster B."/>
            <person name="Gaskell J."/>
            <person name="Glotzer D."/>
            <person name="Gorecki P."/>
            <person name="Heitman J."/>
            <person name="Hesse C."/>
            <person name="Hori C."/>
            <person name="Igarashi K."/>
            <person name="Jurgens J.A."/>
            <person name="Kallen N."/>
            <person name="Kersten P."/>
            <person name="Kohler A."/>
            <person name="Kuees U."/>
            <person name="Kumar T.K.A."/>
            <person name="Kuo A."/>
            <person name="LaButti K."/>
            <person name="Larrondo L.F."/>
            <person name="Lindquist E."/>
            <person name="Ling A."/>
            <person name="Lombard V."/>
            <person name="Lucas S."/>
            <person name="Lundell T."/>
            <person name="Martin R."/>
            <person name="McLaughlin D.J."/>
            <person name="Morgenstern I."/>
            <person name="Morin E."/>
            <person name="Murat C."/>
            <person name="Nagy L.G."/>
            <person name="Nolan M."/>
            <person name="Ohm R.A."/>
            <person name="Patyshakuliyeva A."/>
            <person name="Rokas A."/>
            <person name="Ruiz-Duenas F.J."/>
            <person name="Sabat G."/>
            <person name="Salamov A."/>
            <person name="Samejima M."/>
            <person name="Schmutz J."/>
            <person name="Slot J.C."/>
            <person name="St John F."/>
            <person name="Stenlid J."/>
            <person name="Sun H."/>
            <person name="Sun S."/>
            <person name="Syed K."/>
            <person name="Tsang A."/>
            <person name="Wiebenga A."/>
            <person name="Young D."/>
            <person name="Pisabarro A."/>
            <person name="Eastwood D.C."/>
            <person name="Martin F."/>
            <person name="Cullen D."/>
            <person name="Grigoriev I.V."/>
            <person name="Hibbett D.S."/>
        </authorList>
    </citation>
    <scope>NUCLEOTIDE SEQUENCE [LARGE SCALE GENOMIC DNA]</scope>
    <source>
        <strain evidence="1">ATCC 11539</strain>
    </source>
</reference>
<sequence length="318" mass="35937">MVSLDVDERRLPMLTEGHELAYKQSHLDRLSFTVTPLVIRYLPLVAGFIMNVGRIKDLTIRFHTDRAPFTDFSDTSTLKNQLDALATSLNFGKNKIQSLEIRVSGPVAPSIWESFFRKLKIPQLKEFKASIPGMEYKTLCHVLVMHPEIRVIRLSYDPRVLRPGLLCPTIRANVYFPIQELWCPPQTVSTLLSENQNWDELSAITLAPDYGSVLPAQHQWAQWLEDWNICLRVIGGRSLTRLRLVLGIPACPFPSSAPAVSIGSLHGVEHLILDVRHSPHLMHNVPEYLKAWLSSLTRVQSVTLEGHPELRDTSLAAS</sequence>
<evidence type="ECO:0000313" key="1">
    <source>
        <dbReference type="EMBL" id="EPQ55199.1"/>
    </source>
</evidence>
<accession>S7RQL9</accession>
<dbReference type="Proteomes" id="UP000030669">
    <property type="component" value="Unassembled WGS sequence"/>
</dbReference>
<protein>
    <recommendedName>
        <fullName evidence="3">F-box domain-containing protein</fullName>
    </recommendedName>
</protein>
<organism evidence="1 2">
    <name type="scientific">Gloeophyllum trabeum (strain ATCC 11539 / FP-39264 / Madison 617)</name>
    <name type="common">Brown rot fungus</name>
    <dbReference type="NCBI Taxonomy" id="670483"/>
    <lineage>
        <taxon>Eukaryota</taxon>
        <taxon>Fungi</taxon>
        <taxon>Dikarya</taxon>
        <taxon>Basidiomycota</taxon>
        <taxon>Agaricomycotina</taxon>
        <taxon>Agaricomycetes</taxon>
        <taxon>Gloeophyllales</taxon>
        <taxon>Gloeophyllaceae</taxon>
        <taxon>Gloeophyllum</taxon>
    </lineage>
</organism>